<keyword evidence="2" id="KW-1185">Reference proteome</keyword>
<protein>
    <submittedName>
        <fullName evidence="1">Dodecin domain-containing protein</fullName>
    </submittedName>
</protein>
<dbReference type="EMBL" id="JBJVNE010000021">
    <property type="protein sequence ID" value="MFM9651426.1"/>
    <property type="molecule type" value="Genomic_DNA"/>
</dbReference>
<dbReference type="Proteomes" id="UP001631993">
    <property type="component" value="Unassembled WGS sequence"/>
</dbReference>
<sequence length="46" mass="4848">MAFGSSGASLCDAAKTAFACAARTLRTVRQAVVSTIRKRAEPESIF</sequence>
<evidence type="ECO:0000313" key="2">
    <source>
        <dbReference type="Proteomes" id="UP001631993"/>
    </source>
</evidence>
<dbReference type="InterPro" id="IPR036694">
    <property type="entry name" value="Dodecin-like_sf"/>
</dbReference>
<gene>
    <name evidence="1" type="ORF">ACKI1S_35395</name>
</gene>
<evidence type="ECO:0000313" key="1">
    <source>
        <dbReference type="EMBL" id="MFM9651426.1"/>
    </source>
</evidence>
<organism evidence="1 2">
    <name type="scientific">Streptomyces galilaeus</name>
    <dbReference type="NCBI Taxonomy" id="33899"/>
    <lineage>
        <taxon>Bacteria</taxon>
        <taxon>Bacillati</taxon>
        <taxon>Actinomycetota</taxon>
        <taxon>Actinomycetes</taxon>
        <taxon>Kitasatosporales</taxon>
        <taxon>Streptomycetaceae</taxon>
        <taxon>Streptomyces</taxon>
    </lineage>
</organism>
<proteinExistence type="predicted"/>
<name>A0ABW9ISH0_STRGJ</name>
<dbReference type="SUPFAM" id="SSF89807">
    <property type="entry name" value="Dodecin-like"/>
    <property type="match status" value="1"/>
</dbReference>
<dbReference type="InterPro" id="IPR009923">
    <property type="entry name" value="Dodecin"/>
</dbReference>
<dbReference type="RefSeq" id="WP_369280748.1">
    <property type="nucleotide sequence ID" value="NZ_JBJVMW010000023.1"/>
</dbReference>
<dbReference type="Pfam" id="PF07311">
    <property type="entry name" value="Dodecin"/>
    <property type="match status" value="1"/>
</dbReference>
<accession>A0ABW9ISH0</accession>
<reference evidence="1 2" key="1">
    <citation type="submission" date="2024-12" db="EMBL/GenBank/DDBJ databases">
        <title>Forecasting of Potato common scab and diversities of Pathogenic streptomyces spp. in china.</title>
        <authorList>
            <person name="Handique U."/>
            <person name="Wu J."/>
        </authorList>
    </citation>
    <scope>NUCLEOTIDE SEQUENCE [LARGE SCALE GENOMIC DNA]</scope>
    <source>
        <strain evidence="1 2">ZRIMU1585</strain>
    </source>
</reference>
<comment type="caution">
    <text evidence="1">The sequence shown here is derived from an EMBL/GenBank/DDBJ whole genome shotgun (WGS) entry which is preliminary data.</text>
</comment>